<keyword evidence="3" id="KW-0804">Transcription</keyword>
<dbReference type="GO" id="GO:0043565">
    <property type="term" value="F:sequence-specific DNA binding"/>
    <property type="evidence" value="ECO:0007669"/>
    <property type="project" value="InterPro"/>
</dbReference>
<keyword evidence="8" id="KW-1185">Reference proteome</keyword>
<evidence type="ECO:0000256" key="4">
    <source>
        <dbReference type="SAM" id="Coils"/>
    </source>
</evidence>
<dbReference type="SUPFAM" id="SSF46689">
    <property type="entry name" value="Homeodomain-like"/>
    <property type="match status" value="2"/>
</dbReference>
<feature type="coiled-coil region" evidence="4">
    <location>
        <begin position="306"/>
        <end position="350"/>
    </location>
</feature>
<dbReference type="PROSITE" id="PS01124">
    <property type="entry name" value="HTH_ARAC_FAMILY_2"/>
    <property type="match status" value="1"/>
</dbReference>
<feature type="transmembrane region" description="Helical" evidence="5">
    <location>
        <begin position="7"/>
        <end position="27"/>
    </location>
</feature>
<accession>A0A940P105</accession>
<evidence type="ECO:0000313" key="8">
    <source>
        <dbReference type="Proteomes" id="UP000674938"/>
    </source>
</evidence>
<dbReference type="Proteomes" id="UP000674938">
    <property type="component" value="Unassembled WGS sequence"/>
</dbReference>
<keyword evidence="2" id="KW-0238">DNA-binding</keyword>
<reference evidence="7" key="1">
    <citation type="submission" date="2020-12" db="EMBL/GenBank/DDBJ databases">
        <title>Vagococcus allomyrinae sp. nov. and Enterococcus lavae sp. nov., isolated from the larvae of Allomyrina dichotoma.</title>
        <authorList>
            <person name="Lee S.D."/>
        </authorList>
    </citation>
    <scope>NUCLEOTIDE SEQUENCE</scope>
    <source>
        <strain evidence="7">BWB3-3</strain>
    </source>
</reference>
<organism evidence="7 8">
    <name type="scientific">Vagococcus allomyrinae</name>
    <dbReference type="NCBI Taxonomy" id="2794353"/>
    <lineage>
        <taxon>Bacteria</taxon>
        <taxon>Bacillati</taxon>
        <taxon>Bacillota</taxon>
        <taxon>Bacilli</taxon>
        <taxon>Lactobacillales</taxon>
        <taxon>Enterococcaceae</taxon>
        <taxon>Vagococcus</taxon>
    </lineage>
</organism>
<dbReference type="AlphaFoldDB" id="A0A940P105"/>
<evidence type="ECO:0000256" key="3">
    <source>
        <dbReference type="ARBA" id="ARBA00023163"/>
    </source>
</evidence>
<feature type="domain" description="HTH araC/xylS-type" evidence="6">
    <location>
        <begin position="639"/>
        <end position="737"/>
    </location>
</feature>
<keyword evidence="1" id="KW-0805">Transcription regulation</keyword>
<protein>
    <submittedName>
        <fullName evidence="7">Helix-turn-helix domain-containing protein</fullName>
    </submittedName>
</protein>
<name>A0A940P105_9ENTE</name>
<keyword evidence="4" id="KW-0175">Coiled coil</keyword>
<dbReference type="Pfam" id="PF12833">
    <property type="entry name" value="HTH_18"/>
    <property type="match status" value="1"/>
</dbReference>
<evidence type="ECO:0000259" key="6">
    <source>
        <dbReference type="PROSITE" id="PS01124"/>
    </source>
</evidence>
<dbReference type="GO" id="GO:0003700">
    <property type="term" value="F:DNA-binding transcription factor activity"/>
    <property type="evidence" value="ECO:0007669"/>
    <property type="project" value="InterPro"/>
</dbReference>
<evidence type="ECO:0000256" key="5">
    <source>
        <dbReference type="SAM" id="Phobius"/>
    </source>
</evidence>
<keyword evidence="5" id="KW-0812">Transmembrane</keyword>
<proteinExistence type="predicted"/>
<dbReference type="InterPro" id="IPR009057">
    <property type="entry name" value="Homeodomain-like_sf"/>
</dbReference>
<dbReference type="PANTHER" id="PTHR43280:SF2">
    <property type="entry name" value="HTH-TYPE TRANSCRIPTIONAL REGULATOR EXSA"/>
    <property type="match status" value="1"/>
</dbReference>
<keyword evidence="5" id="KW-0472">Membrane</keyword>
<gene>
    <name evidence="7" type="ORF">I6N95_00550</name>
</gene>
<evidence type="ECO:0000313" key="7">
    <source>
        <dbReference type="EMBL" id="MBP1039484.1"/>
    </source>
</evidence>
<keyword evidence="5" id="KW-1133">Transmembrane helix</keyword>
<dbReference type="PANTHER" id="PTHR43280">
    <property type="entry name" value="ARAC-FAMILY TRANSCRIPTIONAL REGULATOR"/>
    <property type="match status" value="1"/>
</dbReference>
<dbReference type="RefSeq" id="WP_209524389.1">
    <property type="nucleotide sequence ID" value="NZ_JAEEGA010000001.1"/>
</dbReference>
<dbReference type="EMBL" id="JAEEGA010000001">
    <property type="protein sequence ID" value="MBP1039484.1"/>
    <property type="molecule type" value="Genomic_DNA"/>
</dbReference>
<evidence type="ECO:0000256" key="1">
    <source>
        <dbReference type="ARBA" id="ARBA00023015"/>
    </source>
</evidence>
<sequence length="738" mass="84993">MFKRNLLFRTFLTFSIVVFLYSGLLMWTTIAKHYERLAYQNNSLNEQFLEKTSLSIDNRLEVLFTYINFLSEKESIDQYLREEDNEFASFSTLYDDLVNNLFSISQLGFNIGVAKDINGYIVSPDGYFLFDDYIKHLDLEKELYRIKNILSNKTNSTYEYIAGRDKSIMIIKQTQESTQKSIYYFIVFDNGVVLPDSLPNDTGMFVFGNQDSRLFEIGPPKELNLGLPKGRDNKGLVSSEKIDDQTFFMRRSGVIPSMTYYYSVPNTKVTALTKESVSSLIWMLSSLVIMGVGIVFFSSRKNYMPIKQILQNFDDHQDKNRDLLADQNELDFILENIKRINAANQELELEYSKSLYAMQEDFLKEVIFGATDNLAAKLSELQLTDYQNGGTLVILSLEGVSELEANLSEFNVLTLRKRIIQTYQASMNSQLFMPVAIDYRRFCLFFLEKDIREVTAVLEALKNLIEKENAVDITFTIANPIADIARLPHAYNEALSLLDVKYSFVETKIISTKSPAINNREDYNYSLESEQLFLNTLKTKNYGEGIKYIVDLTHDNFTKRQMNIHSTIEFKYALINTIKRSLNYVNKSFLEFSNSHYLLFEKITSNDSGVLEDAFVHIFTRVIQEVKAVNEGTDKTTPERIVEYLQENYQGDISLTAIATRFNLSESYVSRVIKEATGTSFKNYINALKVDKAKELLSTGKFKVNEVSEMVGCNNVNTFIRIFKQFEGQSPGQFMRDC</sequence>
<dbReference type="SMART" id="SM00342">
    <property type="entry name" value="HTH_ARAC"/>
    <property type="match status" value="1"/>
</dbReference>
<dbReference type="InterPro" id="IPR018060">
    <property type="entry name" value="HTH_AraC"/>
</dbReference>
<evidence type="ECO:0000256" key="2">
    <source>
        <dbReference type="ARBA" id="ARBA00023125"/>
    </source>
</evidence>
<dbReference type="Gene3D" id="1.10.10.60">
    <property type="entry name" value="Homeodomain-like"/>
    <property type="match status" value="2"/>
</dbReference>
<comment type="caution">
    <text evidence="7">The sequence shown here is derived from an EMBL/GenBank/DDBJ whole genome shotgun (WGS) entry which is preliminary data.</text>
</comment>